<evidence type="ECO:0000313" key="4">
    <source>
        <dbReference type="Proteomes" id="UP001223720"/>
    </source>
</evidence>
<dbReference type="PIRSF" id="PIRSF037139">
    <property type="entry name" value="UCP037139"/>
    <property type="match status" value="1"/>
</dbReference>
<proteinExistence type="predicted"/>
<dbReference type="Pfam" id="PF04314">
    <property type="entry name" value="PCuAC"/>
    <property type="match status" value="1"/>
</dbReference>
<evidence type="ECO:0000313" key="3">
    <source>
        <dbReference type="EMBL" id="WHQ71477.1"/>
    </source>
</evidence>
<name>A0AAX3WMQ2_METEX</name>
<dbReference type="InterPro" id="IPR012533">
    <property type="entry name" value="YcnI-copper_dom"/>
</dbReference>
<feature type="domain" description="YncI copper-binding" evidence="2">
    <location>
        <begin position="38"/>
        <end position="184"/>
    </location>
</feature>
<dbReference type="InterPro" id="IPR058248">
    <property type="entry name" value="Lxx211020-like"/>
</dbReference>
<dbReference type="Gene3D" id="2.60.40.1890">
    <property type="entry name" value="PCu(A)C copper chaperone"/>
    <property type="match status" value="1"/>
</dbReference>
<dbReference type="PANTHER" id="PTHR36302">
    <property type="entry name" value="BLR7088 PROTEIN"/>
    <property type="match status" value="1"/>
</dbReference>
<feature type="region of interest" description="Disordered" evidence="1">
    <location>
        <begin position="332"/>
        <end position="362"/>
    </location>
</feature>
<dbReference type="Gene3D" id="2.60.40.2230">
    <property type="entry name" value="Uncharacterised protein YcnI-like PF07987, DUF1775"/>
    <property type="match status" value="1"/>
</dbReference>
<protein>
    <submittedName>
        <fullName evidence="3">DUF1775 domain-containing protein</fullName>
    </submittedName>
</protein>
<dbReference type="Pfam" id="PF07987">
    <property type="entry name" value="DUF1775"/>
    <property type="match status" value="1"/>
</dbReference>
<accession>A0AAX3WMQ2</accession>
<evidence type="ECO:0000259" key="2">
    <source>
        <dbReference type="Pfam" id="PF07987"/>
    </source>
</evidence>
<dbReference type="CDD" id="cd08545">
    <property type="entry name" value="YcnI_like"/>
    <property type="match status" value="1"/>
</dbReference>
<organism evidence="3 4">
    <name type="scientific">Methylorubrum extorquens</name>
    <name type="common">Methylobacterium dichloromethanicum</name>
    <name type="synonym">Methylobacterium extorquens</name>
    <dbReference type="NCBI Taxonomy" id="408"/>
    <lineage>
        <taxon>Bacteria</taxon>
        <taxon>Pseudomonadati</taxon>
        <taxon>Pseudomonadota</taxon>
        <taxon>Alphaproteobacteria</taxon>
        <taxon>Hyphomicrobiales</taxon>
        <taxon>Methylobacteriaceae</taxon>
        <taxon>Methylorubrum</taxon>
    </lineage>
</organism>
<dbReference type="InterPro" id="IPR036182">
    <property type="entry name" value="PCuAC_sf"/>
</dbReference>
<dbReference type="InterPro" id="IPR021174">
    <property type="entry name" value="UCP037139"/>
</dbReference>
<dbReference type="InterPro" id="IPR038507">
    <property type="entry name" value="YcnI-like_sf"/>
</dbReference>
<dbReference type="InterPro" id="IPR007410">
    <property type="entry name" value="LpqE-like"/>
</dbReference>
<reference evidence="3" key="1">
    <citation type="journal article" date="2022" name="Biotechnol. Bioprocess Eng.">
        <title>Pan-genome Analysis Reveals Comparative Genomic Features of Central Metabolic Pathways in Methylorubrum extorquens.</title>
        <authorList>
            <person name="Lee G.M."/>
            <person name="Scott-Nevros Z.K."/>
            <person name="Lee S.-M."/>
            <person name="Kim D."/>
        </authorList>
    </citation>
    <scope>NUCLEOTIDE SEQUENCE</scope>
    <source>
        <strain evidence="3">ATCC 55366</strain>
    </source>
</reference>
<dbReference type="EMBL" id="CP073633">
    <property type="protein sequence ID" value="WHQ71477.1"/>
    <property type="molecule type" value="Genomic_DNA"/>
</dbReference>
<dbReference type="AlphaFoldDB" id="A0AAX3WMQ2"/>
<dbReference type="SUPFAM" id="SSF110087">
    <property type="entry name" value="DR1885-like metal-binding protein"/>
    <property type="match status" value="1"/>
</dbReference>
<evidence type="ECO:0000256" key="1">
    <source>
        <dbReference type="SAM" id="MobiDB-lite"/>
    </source>
</evidence>
<gene>
    <name evidence="3" type="ORF">KEC54_08050</name>
</gene>
<dbReference type="Proteomes" id="UP001223720">
    <property type="component" value="Chromosome"/>
</dbReference>
<sequence length="362" mass="36969">MPRLCLSAPLRAALPLVLIGSSAVPCAVFGLVSPASAHAVLERKEAAPNAAYRGVVQIMHGCDGRPTTRISVTIPEGVTGAKPMPKPGWTIETVKSAYARSYPSFHGQVSEGVTKITWSGGSLPDEQIDEFTFFARISDAFAPGATIYFPVEQDCTEGSYRWSDVPAENGNAQALKAPAPAVRIIAAQGMATQGTAAQATATTAPATPAAKAGAIAIETPWLRATPGGAKVAGGYVTLRNTGTEPDRLTGAAIPQAGRAEIHSMTTEGGVMKMAPVEGGLALAPGAGVALKPGGYHLMFLDLKDGLKAGETVAGTLTFERAGTVPVTFTVAPIGAQGPDRQGLGGQGPGAAAPEADGHKHHH</sequence>
<dbReference type="PANTHER" id="PTHR36302:SF1">
    <property type="entry name" value="COPPER CHAPERONE PCU(A)C"/>
    <property type="match status" value="1"/>
</dbReference>
<dbReference type="RefSeq" id="WP_056112226.1">
    <property type="nucleotide sequence ID" value="NZ_CP073633.1"/>
</dbReference>